<dbReference type="CDD" id="cd03380">
    <property type="entry name" value="PAP2_like_1"/>
    <property type="match status" value="1"/>
</dbReference>
<accession>A0A1I5WED7</accession>
<dbReference type="SUPFAM" id="SSF48317">
    <property type="entry name" value="Acid phosphatase/Vanadium-dependent haloperoxidase"/>
    <property type="match status" value="2"/>
</dbReference>
<dbReference type="Proteomes" id="UP000199306">
    <property type="component" value="Unassembled WGS sequence"/>
</dbReference>
<dbReference type="InterPro" id="IPR016119">
    <property type="entry name" value="Br/Cl_peroxidase_C"/>
</dbReference>
<dbReference type="PANTHER" id="PTHR34599:SF1">
    <property type="entry name" value="PHOSPHATIDIC ACID PHOSPHATASE TYPE 2_HALOPEROXIDASE DOMAIN-CONTAINING PROTEIN"/>
    <property type="match status" value="1"/>
</dbReference>
<dbReference type="GO" id="GO:0004601">
    <property type="term" value="F:peroxidase activity"/>
    <property type="evidence" value="ECO:0007669"/>
    <property type="project" value="InterPro"/>
</dbReference>
<dbReference type="InterPro" id="IPR036938">
    <property type="entry name" value="PAP2/HPO_sf"/>
</dbReference>
<dbReference type="PANTHER" id="PTHR34599">
    <property type="entry name" value="PEROXIDASE-RELATED"/>
    <property type="match status" value="1"/>
</dbReference>
<evidence type="ECO:0000313" key="1">
    <source>
        <dbReference type="EMBL" id="SFQ17716.1"/>
    </source>
</evidence>
<dbReference type="AlphaFoldDB" id="A0A1I5WED7"/>
<sequence>MHRFFPITIVRFFLTTLLFLQMSCGEKQLIDKPEFPALKVTDIDAAGGNWKTILISSPKAIKVPAPSAILSESYQNELKLCHFSVNHRTYAQNVAINYWGSGGVLRWNQIATELIAKYNTNDLQIKSNPYNPGISEPFAARVLALLSAAQYDALVTAWYYKFKYKRMPPYLHGSGEAVLPQNSLPSYPSEDAVVASVSYKILSYLFPAEKSFLYKKAIEHGNTRLWAGVNVSSDIVAGGKIGQETAQLFINFARNDFFDQAGQLSPDLKRMPAKSGKNWNYLRDLLRHPVLPMMGKVKPLMPLKYHKDDPQILPEKIADPAFQRELEELKKISQKLNPAQRQILEFWDNELGSPTIAGHWNKIAKELIRPLNYTELRSAKVFAMLNCAQENAAISGWDIKYRFLIPRPSQADPTIKPTMGVPDSPSFVSEYAVFSFTSGIVLGHLFPKDSVKIMKMAEEAGFSTIYGGINFRSDYEKGKLLGEKIGRKAINPENWVW</sequence>
<evidence type="ECO:0000313" key="2">
    <source>
        <dbReference type="Proteomes" id="UP000199306"/>
    </source>
</evidence>
<dbReference type="Gene3D" id="1.10.606.10">
    <property type="entry name" value="Vanadium-containing Chloroperoxidase, domain 2"/>
    <property type="match status" value="2"/>
</dbReference>
<proteinExistence type="predicted"/>
<organism evidence="1 2">
    <name type="scientific">Pseudarcicella hirudinis</name>
    <dbReference type="NCBI Taxonomy" id="1079859"/>
    <lineage>
        <taxon>Bacteria</taxon>
        <taxon>Pseudomonadati</taxon>
        <taxon>Bacteroidota</taxon>
        <taxon>Cytophagia</taxon>
        <taxon>Cytophagales</taxon>
        <taxon>Flectobacillaceae</taxon>
        <taxon>Pseudarcicella</taxon>
    </lineage>
</organism>
<evidence type="ECO:0008006" key="3">
    <source>
        <dbReference type="Google" id="ProtNLM"/>
    </source>
</evidence>
<name>A0A1I5WED7_9BACT</name>
<dbReference type="STRING" id="1079859.SAMN04515674_111129"/>
<dbReference type="InterPro" id="IPR052559">
    <property type="entry name" value="V-haloperoxidase"/>
</dbReference>
<reference evidence="1 2" key="1">
    <citation type="submission" date="2016-10" db="EMBL/GenBank/DDBJ databases">
        <authorList>
            <person name="de Groot N.N."/>
        </authorList>
    </citation>
    <scope>NUCLEOTIDE SEQUENCE [LARGE SCALE GENOMIC DNA]</scope>
    <source>
        <strain evidence="2">E92,LMG 26720,CCM 7988</strain>
    </source>
</reference>
<gene>
    <name evidence="1" type="ORF">SAMN04515674_111129</name>
</gene>
<protein>
    <recommendedName>
        <fullName evidence="3">PAP2 superfamily protein</fullName>
    </recommendedName>
</protein>
<dbReference type="EMBL" id="FOXH01000011">
    <property type="protein sequence ID" value="SFQ17716.1"/>
    <property type="molecule type" value="Genomic_DNA"/>
</dbReference>
<keyword evidence="2" id="KW-1185">Reference proteome</keyword>